<dbReference type="OrthoDB" id="2224430at2759"/>
<organism evidence="1 2">
    <name type="scientific">Kwoniella mangroviensis CBS 10435</name>
    <dbReference type="NCBI Taxonomy" id="1331196"/>
    <lineage>
        <taxon>Eukaryota</taxon>
        <taxon>Fungi</taxon>
        <taxon>Dikarya</taxon>
        <taxon>Basidiomycota</taxon>
        <taxon>Agaricomycotina</taxon>
        <taxon>Tremellomycetes</taxon>
        <taxon>Tremellales</taxon>
        <taxon>Cryptococcaceae</taxon>
        <taxon>Kwoniella</taxon>
    </lineage>
</organism>
<dbReference type="Proteomes" id="UP000092583">
    <property type="component" value="Unassembled WGS sequence"/>
</dbReference>
<accession>A0A1B9IH22</accession>
<keyword evidence="2" id="KW-1185">Reference proteome</keyword>
<proteinExistence type="predicted"/>
<gene>
    <name evidence="1" type="ORF">L486_07520</name>
</gene>
<dbReference type="EMBL" id="KI669468">
    <property type="protein sequence ID" value="OCF54865.1"/>
    <property type="molecule type" value="Genomic_DNA"/>
</dbReference>
<reference evidence="2" key="2">
    <citation type="submission" date="2013-12" db="EMBL/GenBank/DDBJ databases">
        <title>Evolution of pathogenesis and genome organization in the Tremellales.</title>
        <authorList>
            <person name="Cuomo C."/>
            <person name="Litvintseva A."/>
            <person name="Heitman J."/>
            <person name="Chen Y."/>
            <person name="Sun S."/>
            <person name="Springer D."/>
            <person name="Dromer F."/>
            <person name="Young S."/>
            <person name="Zeng Q."/>
            <person name="Chapman S."/>
            <person name="Gujja S."/>
            <person name="Saif S."/>
            <person name="Birren B."/>
        </authorList>
    </citation>
    <scope>NUCLEOTIDE SEQUENCE [LARGE SCALE GENOMIC DNA]</scope>
    <source>
        <strain evidence="2">CBS 10435</strain>
    </source>
</reference>
<evidence type="ECO:0000313" key="1">
    <source>
        <dbReference type="EMBL" id="OCF54865.1"/>
    </source>
</evidence>
<name>A0A1B9IH22_9TREE</name>
<dbReference type="AlphaFoldDB" id="A0A1B9IH22"/>
<sequence length="187" mass="21011">MSHQTASSSAHAQPHAPPNYILQTVFPILDVDGVANDAVEDEAQRVMLELAVRLARRIMFSPICRDLVIRSLSLDEAPVDDKASLPLPLDPRTIPINQSVEARFDQFKRSGEMTIVVDPYLDGYSENDPETLPWIKIRIDNIMEAPSLLRLEENIPPDHIFDAVGPWLRYRGHLGNISQSCLIGFLM</sequence>
<protein>
    <submittedName>
        <fullName evidence="1">Uncharacterized protein</fullName>
    </submittedName>
</protein>
<reference evidence="1 2" key="1">
    <citation type="submission" date="2013-07" db="EMBL/GenBank/DDBJ databases">
        <title>The Genome Sequence of Kwoniella mangroviensis CBS10435.</title>
        <authorList>
            <consortium name="The Broad Institute Genome Sequencing Platform"/>
            <person name="Cuomo C."/>
            <person name="Litvintseva A."/>
            <person name="Chen Y."/>
            <person name="Heitman J."/>
            <person name="Sun S."/>
            <person name="Springer D."/>
            <person name="Dromer F."/>
            <person name="Young S.K."/>
            <person name="Zeng Q."/>
            <person name="Gargeya S."/>
            <person name="Fitzgerald M."/>
            <person name="Abouelleil A."/>
            <person name="Alvarado L."/>
            <person name="Berlin A.M."/>
            <person name="Chapman S.B."/>
            <person name="Dewar J."/>
            <person name="Goldberg J."/>
            <person name="Griggs A."/>
            <person name="Gujja S."/>
            <person name="Hansen M."/>
            <person name="Howarth C."/>
            <person name="Imamovic A."/>
            <person name="Larimer J."/>
            <person name="McCowan C."/>
            <person name="Murphy C."/>
            <person name="Pearson M."/>
            <person name="Priest M."/>
            <person name="Roberts A."/>
            <person name="Saif S."/>
            <person name="Shea T."/>
            <person name="Sykes S."/>
            <person name="Wortman J."/>
            <person name="Nusbaum C."/>
            <person name="Birren B."/>
        </authorList>
    </citation>
    <scope>NUCLEOTIDE SEQUENCE [LARGE SCALE GENOMIC DNA]</scope>
    <source>
        <strain evidence="1 2">CBS 10435</strain>
    </source>
</reference>
<evidence type="ECO:0000313" key="2">
    <source>
        <dbReference type="Proteomes" id="UP000092583"/>
    </source>
</evidence>